<sequence length="387" mass="41102">MYQSSEIMSRAQAFVYETPTTQNLGPLPTAFVPPARCAGITLASKGSLTTPDPQYTYSIDMFYAYTCIAGSAAPDPGCAPSGYADYMNVLQKAVDPRTGRFPVFSPGARCPEGYVPGCTMSKGQGYTTGSLRQWDLLAANETAIGCCPSGFTCDTTRQHFCLSSIASSQTVTFDNKLICNSTESQRGTGSWMLPPSIQARITAAQIVYIQTSADSKPPVSASSSNDASLSTSGETHKPPQASPEQTQLSAGAKAGIAISVVLASIFAALSGYLLYARNKRRHIEPPDSEAEAATPEPPSEENTPARMDFKDSRAFSAVSPATPWSETGTCATQGTPSDITTSIFAGKPAMSPDLWQHPALREDSRVELSNGVEVTLSELPGDESWIR</sequence>
<dbReference type="Proteomes" id="UP000039046">
    <property type="component" value="Unassembled WGS sequence"/>
</dbReference>
<keyword evidence="4" id="KW-1185">Reference proteome</keyword>
<evidence type="ECO:0000313" key="3">
    <source>
        <dbReference type="EMBL" id="CEJ94126.1"/>
    </source>
</evidence>
<evidence type="ECO:0000256" key="2">
    <source>
        <dbReference type="SAM" id="Phobius"/>
    </source>
</evidence>
<evidence type="ECO:0000256" key="1">
    <source>
        <dbReference type="SAM" id="MobiDB-lite"/>
    </source>
</evidence>
<dbReference type="EMBL" id="CDHN01000006">
    <property type="protein sequence ID" value="CEJ94126.1"/>
    <property type="molecule type" value="Genomic_DNA"/>
</dbReference>
<proteinExistence type="predicted"/>
<gene>
    <name evidence="3" type="ORF">VHEMI09676</name>
</gene>
<feature type="region of interest" description="Disordered" evidence="1">
    <location>
        <begin position="285"/>
        <end position="305"/>
    </location>
</feature>
<dbReference type="HOGENOM" id="CLU_714078_0_0_1"/>
<name>A0A0A1TAL0_9HYPO</name>
<reference evidence="3 4" key="1">
    <citation type="journal article" date="2015" name="Genome Announc.">
        <title>Draft Genome Sequence and Gene Annotation of the Entomopathogenic Fungus Verticillium hemipterigenum.</title>
        <authorList>
            <person name="Horn F."/>
            <person name="Habel A."/>
            <person name="Scharf D.H."/>
            <person name="Dworschak J."/>
            <person name="Brakhage A.A."/>
            <person name="Guthke R."/>
            <person name="Hertweck C."/>
            <person name="Linde J."/>
        </authorList>
    </citation>
    <scope>NUCLEOTIDE SEQUENCE [LARGE SCALE GENOMIC DNA]</scope>
</reference>
<feature type="compositionally biased region" description="Low complexity" evidence="1">
    <location>
        <begin position="220"/>
        <end position="232"/>
    </location>
</feature>
<keyword evidence="2" id="KW-1133">Transmembrane helix</keyword>
<feature type="transmembrane region" description="Helical" evidence="2">
    <location>
        <begin position="254"/>
        <end position="275"/>
    </location>
</feature>
<keyword evidence="2" id="KW-0472">Membrane</keyword>
<dbReference type="AlphaFoldDB" id="A0A0A1TAL0"/>
<keyword evidence="2" id="KW-0812">Transmembrane</keyword>
<protein>
    <submittedName>
        <fullName evidence="3">Uncharacterized protein</fullName>
    </submittedName>
</protein>
<evidence type="ECO:0000313" key="4">
    <source>
        <dbReference type="Proteomes" id="UP000039046"/>
    </source>
</evidence>
<organism evidence="3 4">
    <name type="scientific">[Torrubiella] hemipterigena</name>
    <dbReference type="NCBI Taxonomy" id="1531966"/>
    <lineage>
        <taxon>Eukaryota</taxon>
        <taxon>Fungi</taxon>
        <taxon>Dikarya</taxon>
        <taxon>Ascomycota</taxon>
        <taxon>Pezizomycotina</taxon>
        <taxon>Sordariomycetes</taxon>
        <taxon>Hypocreomycetidae</taxon>
        <taxon>Hypocreales</taxon>
        <taxon>Clavicipitaceae</taxon>
        <taxon>Clavicipitaceae incertae sedis</taxon>
        <taxon>'Torrubiella' clade</taxon>
    </lineage>
</organism>
<feature type="region of interest" description="Disordered" evidence="1">
    <location>
        <begin position="215"/>
        <end position="248"/>
    </location>
</feature>
<accession>A0A0A1TAL0</accession>
<dbReference type="STRING" id="1531966.A0A0A1TAL0"/>